<dbReference type="PROSITE" id="PS51186">
    <property type="entry name" value="GNAT"/>
    <property type="match status" value="1"/>
</dbReference>
<sequence>MQVKPIEKRTDLRQEAERLIDTEDFAGAYALLKAIWQEQPGPASARYLLSKSREIAAKVPLINCRVALLRSFTVEPIIPLLQAAALVQGIEIEIYLSDFNTYAQEILNPQSGLYQFNPNVVFFAVQTRDLVPTLWEDFVSLSQEKYQETIEQARSNLISLFEVFQKNSPASLVVHTLEQLHLPSQGILDWQMEVSQAQAITAINQVLYQKALRQTGLYLLDYDGLISRVGRSRWYDESKWLTMRMPIAADCLIHLANEWLRFLHPLTGRICKCLVVDLDNTLWGGVIGEEGMIGIALGSEYPGAAFRQFQQAILDLYKRGIVLAICSKNNPTEAIEVLEKHPDMLLRLEHFAAIKINWQDKAQNLQEIARELNIGIDSLAFVDDNPAEREWIQQQLPEVTVIDLPSNPLGYAAALRQSPVFERLTLSSEDSQRGRYYAEQRQRQELAQNATSLEDFYYSLQMQLEVSPVTEATLARTAQLTQKTNQFNLTTKRRTEQEIADLMSRSDWRIYTCGLRDRFGDNGLIGVVIGHQKGKILEIDTFLISCRVIGRTVETAILSVVMEKARQQGATELVGWYLPSKKNTPAKDFYSDHGFCCIQRQGESELWAKDLLDETIKVPAWIEVDY</sequence>
<dbReference type="Proteomes" id="UP000004047">
    <property type="component" value="Unassembled WGS sequence"/>
</dbReference>
<dbReference type="RefSeq" id="WP_002802969.1">
    <property type="nucleotide sequence ID" value="NZ_HE974191.1"/>
</dbReference>
<dbReference type="NCBIfam" id="TIGR01681">
    <property type="entry name" value="HAD-SF-IIIC"/>
    <property type="match status" value="1"/>
</dbReference>
<dbReference type="NCBIfam" id="TIGR01686">
    <property type="entry name" value="FkbH"/>
    <property type="match status" value="1"/>
</dbReference>
<dbReference type="AlphaFoldDB" id="I4ISX1"/>
<dbReference type="InterPro" id="IPR023214">
    <property type="entry name" value="HAD_sf"/>
</dbReference>
<dbReference type="Pfam" id="PF21211">
    <property type="entry name" value="FkbH_N"/>
    <property type="match status" value="1"/>
</dbReference>
<dbReference type="InterPro" id="IPR016181">
    <property type="entry name" value="Acyl_CoA_acyltransferase"/>
</dbReference>
<gene>
    <name evidence="2" type="ORF">MICAK_3260003</name>
</gene>
<dbReference type="SUPFAM" id="SSF56784">
    <property type="entry name" value="HAD-like"/>
    <property type="match status" value="1"/>
</dbReference>
<dbReference type="InterPro" id="IPR036412">
    <property type="entry name" value="HAD-like_sf"/>
</dbReference>
<dbReference type="HOGENOM" id="CLU_018095_1_0_3"/>
<organism evidence="2 3">
    <name type="scientific">Microcystis aeruginosa PCC 9701</name>
    <dbReference type="NCBI Taxonomy" id="721123"/>
    <lineage>
        <taxon>Bacteria</taxon>
        <taxon>Bacillati</taxon>
        <taxon>Cyanobacteriota</taxon>
        <taxon>Cyanophyceae</taxon>
        <taxon>Oscillatoriophycideae</taxon>
        <taxon>Chroococcales</taxon>
        <taxon>Microcystaceae</taxon>
        <taxon>Microcystis</taxon>
    </lineage>
</organism>
<accession>I4ISX1</accession>
<dbReference type="Gene3D" id="3.40.630.30">
    <property type="match status" value="1"/>
</dbReference>
<dbReference type="EMBL" id="CAIQ01000253">
    <property type="protein sequence ID" value="CCI37395.1"/>
    <property type="molecule type" value="Genomic_DNA"/>
</dbReference>
<dbReference type="InterPro" id="IPR010033">
    <property type="entry name" value="HAD_SF_ppase_IIIC"/>
</dbReference>
<proteinExistence type="predicted"/>
<dbReference type="InterPro" id="IPR049369">
    <property type="entry name" value="BF1531-like_N"/>
</dbReference>
<dbReference type="SUPFAM" id="SSF55729">
    <property type="entry name" value="Acyl-CoA N-acyltransferases (Nat)"/>
    <property type="match status" value="1"/>
</dbReference>
<evidence type="ECO:0000313" key="3">
    <source>
        <dbReference type="Proteomes" id="UP000004047"/>
    </source>
</evidence>
<dbReference type="InterPro" id="IPR010037">
    <property type="entry name" value="FkbH_domain"/>
</dbReference>
<dbReference type="Gene3D" id="3.40.50.1000">
    <property type="entry name" value="HAD superfamily/HAD-like"/>
    <property type="match status" value="1"/>
</dbReference>
<dbReference type="InterPro" id="IPR036514">
    <property type="entry name" value="SGNH_hydro_sf"/>
</dbReference>
<comment type="caution">
    <text evidence="2">The sequence shown here is derived from an EMBL/GenBank/DDBJ whole genome shotgun (WGS) entry which is preliminary data.</text>
</comment>
<dbReference type="InterPro" id="IPR000182">
    <property type="entry name" value="GNAT_dom"/>
</dbReference>
<evidence type="ECO:0000313" key="2">
    <source>
        <dbReference type="EMBL" id="CCI37395.1"/>
    </source>
</evidence>
<evidence type="ECO:0000259" key="1">
    <source>
        <dbReference type="PROSITE" id="PS51186"/>
    </source>
</evidence>
<dbReference type="GO" id="GO:0016747">
    <property type="term" value="F:acyltransferase activity, transferring groups other than amino-acyl groups"/>
    <property type="evidence" value="ECO:0007669"/>
    <property type="project" value="InterPro"/>
</dbReference>
<reference evidence="2 3" key="1">
    <citation type="submission" date="2012-04" db="EMBL/GenBank/DDBJ databases">
        <authorList>
            <person name="Genoscope - CEA"/>
        </authorList>
    </citation>
    <scope>NUCLEOTIDE SEQUENCE [LARGE SCALE GENOMIC DNA]</scope>
    <source>
        <strain evidence="2 3">9701</strain>
    </source>
</reference>
<dbReference type="Gene3D" id="3.40.50.1110">
    <property type="entry name" value="SGNH hydrolase"/>
    <property type="match status" value="1"/>
</dbReference>
<feature type="domain" description="N-acetyltransferase" evidence="1">
    <location>
        <begin position="464"/>
        <end position="619"/>
    </location>
</feature>
<name>I4ISX1_MICAE</name>
<protein>
    <submittedName>
        <fullName evidence="2">FkbH like protein</fullName>
    </submittedName>
</protein>